<dbReference type="AlphaFoldDB" id="X1PQ03"/>
<dbReference type="EMBL" id="BARV01036986">
    <property type="protein sequence ID" value="GAI58337.1"/>
    <property type="molecule type" value="Genomic_DNA"/>
</dbReference>
<proteinExistence type="predicted"/>
<evidence type="ECO:0000313" key="1">
    <source>
        <dbReference type="EMBL" id="GAI58337.1"/>
    </source>
</evidence>
<accession>X1PQ03</accession>
<name>X1PQ03_9ZZZZ</name>
<protein>
    <submittedName>
        <fullName evidence="1">Uncharacterized protein</fullName>
    </submittedName>
</protein>
<feature type="non-terminal residue" evidence="1">
    <location>
        <position position="1"/>
    </location>
</feature>
<reference evidence="1" key="1">
    <citation type="journal article" date="2014" name="Front. Microbiol.">
        <title>High frequency of phylogenetically diverse reductive dehalogenase-homologous genes in deep subseafloor sedimentary metagenomes.</title>
        <authorList>
            <person name="Kawai M."/>
            <person name="Futagami T."/>
            <person name="Toyoda A."/>
            <person name="Takaki Y."/>
            <person name="Nishi S."/>
            <person name="Hori S."/>
            <person name="Arai W."/>
            <person name="Tsubouchi T."/>
            <person name="Morono Y."/>
            <person name="Uchiyama I."/>
            <person name="Ito T."/>
            <person name="Fujiyama A."/>
            <person name="Inagaki F."/>
            <person name="Takami H."/>
        </authorList>
    </citation>
    <scope>NUCLEOTIDE SEQUENCE</scope>
    <source>
        <strain evidence="1">Expedition CK06-06</strain>
    </source>
</reference>
<sequence>TFCCNFSMDGGLMPLLPLDIDHRTLSMAW</sequence>
<organism evidence="1">
    <name type="scientific">marine sediment metagenome</name>
    <dbReference type="NCBI Taxonomy" id="412755"/>
    <lineage>
        <taxon>unclassified sequences</taxon>
        <taxon>metagenomes</taxon>
        <taxon>ecological metagenomes</taxon>
    </lineage>
</organism>
<gene>
    <name evidence="1" type="ORF">S06H3_57328</name>
</gene>
<comment type="caution">
    <text evidence="1">The sequence shown here is derived from an EMBL/GenBank/DDBJ whole genome shotgun (WGS) entry which is preliminary data.</text>
</comment>